<evidence type="ECO:0000256" key="2">
    <source>
        <dbReference type="ARBA" id="ARBA00023015"/>
    </source>
</evidence>
<reference evidence="9" key="1">
    <citation type="journal article" date="2020" name="mSystems">
        <title>Genome- and Community-Level Interaction Insights into Carbon Utilization and Element Cycling Functions of Hydrothermarchaeota in Hydrothermal Sediment.</title>
        <authorList>
            <person name="Zhou Z."/>
            <person name="Liu Y."/>
            <person name="Xu W."/>
            <person name="Pan J."/>
            <person name="Luo Z.H."/>
            <person name="Li M."/>
        </authorList>
    </citation>
    <scope>NUCLEOTIDE SEQUENCE [LARGE SCALE GENOMIC DNA]</scope>
    <source>
        <strain evidence="9">SpSt-381</strain>
    </source>
</reference>
<keyword evidence="3" id="KW-0731">Sigma factor</keyword>
<dbReference type="GO" id="GO:0006352">
    <property type="term" value="P:DNA-templated transcription initiation"/>
    <property type="evidence" value="ECO:0007669"/>
    <property type="project" value="InterPro"/>
</dbReference>
<dbReference type="PANTHER" id="PTHR43133:SF8">
    <property type="entry name" value="RNA POLYMERASE SIGMA FACTOR HI_1459-RELATED"/>
    <property type="match status" value="1"/>
</dbReference>
<evidence type="ECO:0000256" key="6">
    <source>
        <dbReference type="SAM" id="MobiDB-lite"/>
    </source>
</evidence>
<evidence type="ECO:0000259" key="7">
    <source>
        <dbReference type="Pfam" id="PF04542"/>
    </source>
</evidence>
<evidence type="ECO:0000313" key="9">
    <source>
        <dbReference type="EMBL" id="HGZ42036.1"/>
    </source>
</evidence>
<dbReference type="InterPro" id="IPR013324">
    <property type="entry name" value="RNA_pol_sigma_r3/r4-like"/>
</dbReference>
<evidence type="ECO:0000256" key="4">
    <source>
        <dbReference type="ARBA" id="ARBA00023125"/>
    </source>
</evidence>
<dbReference type="SUPFAM" id="SSF88946">
    <property type="entry name" value="Sigma2 domain of RNA polymerase sigma factors"/>
    <property type="match status" value="1"/>
</dbReference>
<feature type="domain" description="RNA polymerase sigma-70 region 2" evidence="7">
    <location>
        <begin position="84"/>
        <end position="150"/>
    </location>
</feature>
<feature type="region of interest" description="Disordered" evidence="6">
    <location>
        <begin position="1"/>
        <end position="58"/>
    </location>
</feature>
<dbReference type="Gene3D" id="1.10.1740.10">
    <property type="match status" value="1"/>
</dbReference>
<keyword evidence="5" id="KW-0804">Transcription</keyword>
<comment type="caution">
    <text evidence="9">The sequence shown here is derived from an EMBL/GenBank/DDBJ whole genome shotgun (WGS) entry which is preliminary data.</text>
</comment>
<dbReference type="InterPro" id="IPR013325">
    <property type="entry name" value="RNA_pol_sigma_r2"/>
</dbReference>
<comment type="similarity">
    <text evidence="1">Belongs to the sigma-70 factor family. ECF subfamily.</text>
</comment>
<dbReference type="InterPro" id="IPR014284">
    <property type="entry name" value="RNA_pol_sigma-70_dom"/>
</dbReference>
<sequence length="266" mass="29731">MEPGPARASPGAPARRAAGGHRDRGRGRLAGRGFVRRHGGGRSPARARGRPPPGGAMTTDFKSATDEQLVQAAQAGATRAFDELVRRYQEKVYRLSFKILRHEDDAAEALQDAFLSAYRGLKNFKAESTFSTWLYRIATNASLMKYRKRRDGHVSLEQSQGPDGEAGEALQLPDWSTQPMQELLDAETRAVMGEGIQRLPEELRTVFVLRDIQELSNQEVAEILDLTVAAVKSRLHRARLALRDRLNRYFADKLSRKDRRPPRGTA</sequence>
<dbReference type="InterPro" id="IPR039425">
    <property type="entry name" value="RNA_pol_sigma-70-like"/>
</dbReference>
<dbReference type="Gene3D" id="1.10.10.10">
    <property type="entry name" value="Winged helix-like DNA-binding domain superfamily/Winged helix DNA-binding domain"/>
    <property type="match status" value="1"/>
</dbReference>
<feature type="compositionally biased region" description="Basic residues" evidence="6">
    <location>
        <begin position="23"/>
        <end position="49"/>
    </location>
</feature>
<organism evidence="9">
    <name type="scientific">Eiseniibacteriota bacterium</name>
    <dbReference type="NCBI Taxonomy" id="2212470"/>
    <lineage>
        <taxon>Bacteria</taxon>
        <taxon>Candidatus Eiseniibacteriota</taxon>
    </lineage>
</organism>
<proteinExistence type="inferred from homology"/>
<dbReference type="CDD" id="cd06171">
    <property type="entry name" value="Sigma70_r4"/>
    <property type="match status" value="1"/>
</dbReference>
<keyword evidence="2" id="KW-0805">Transcription regulation</keyword>
<dbReference type="InterPro" id="IPR007627">
    <property type="entry name" value="RNA_pol_sigma70_r2"/>
</dbReference>
<dbReference type="SUPFAM" id="SSF88659">
    <property type="entry name" value="Sigma3 and sigma4 domains of RNA polymerase sigma factors"/>
    <property type="match status" value="1"/>
</dbReference>
<dbReference type="Pfam" id="PF04542">
    <property type="entry name" value="Sigma70_r2"/>
    <property type="match status" value="1"/>
</dbReference>
<feature type="compositionally biased region" description="Low complexity" evidence="6">
    <location>
        <begin position="1"/>
        <end position="17"/>
    </location>
</feature>
<dbReference type="NCBIfam" id="TIGR02937">
    <property type="entry name" value="sigma70-ECF"/>
    <property type="match status" value="1"/>
</dbReference>
<evidence type="ECO:0000256" key="3">
    <source>
        <dbReference type="ARBA" id="ARBA00023082"/>
    </source>
</evidence>
<dbReference type="GO" id="GO:0016987">
    <property type="term" value="F:sigma factor activity"/>
    <property type="evidence" value="ECO:0007669"/>
    <property type="project" value="UniProtKB-KW"/>
</dbReference>
<evidence type="ECO:0000259" key="8">
    <source>
        <dbReference type="Pfam" id="PF08281"/>
    </source>
</evidence>
<evidence type="ECO:0000256" key="5">
    <source>
        <dbReference type="ARBA" id="ARBA00023163"/>
    </source>
</evidence>
<feature type="domain" description="RNA polymerase sigma factor 70 region 4 type 2" evidence="8">
    <location>
        <begin position="196"/>
        <end position="242"/>
    </location>
</feature>
<dbReference type="AlphaFoldDB" id="A0A832MKN1"/>
<dbReference type="PANTHER" id="PTHR43133">
    <property type="entry name" value="RNA POLYMERASE ECF-TYPE SIGMA FACTO"/>
    <property type="match status" value="1"/>
</dbReference>
<name>A0A832MKN1_UNCEI</name>
<keyword evidence="4" id="KW-0238">DNA-binding</keyword>
<dbReference type="InterPro" id="IPR013249">
    <property type="entry name" value="RNA_pol_sigma70_r4_t2"/>
</dbReference>
<accession>A0A832MKN1</accession>
<dbReference type="InterPro" id="IPR036388">
    <property type="entry name" value="WH-like_DNA-bd_sf"/>
</dbReference>
<protein>
    <submittedName>
        <fullName evidence="9">Sigma-70 family RNA polymerase sigma factor</fullName>
    </submittedName>
</protein>
<dbReference type="EMBL" id="DSQF01000002">
    <property type="protein sequence ID" value="HGZ42036.1"/>
    <property type="molecule type" value="Genomic_DNA"/>
</dbReference>
<dbReference type="GO" id="GO:0003677">
    <property type="term" value="F:DNA binding"/>
    <property type="evidence" value="ECO:0007669"/>
    <property type="project" value="UniProtKB-KW"/>
</dbReference>
<dbReference type="Pfam" id="PF08281">
    <property type="entry name" value="Sigma70_r4_2"/>
    <property type="match status" value="1"/>
</dbReference>
<evidence type="ECO:0000256" key="1">
    <source>
        <dbReference type="ARBA" id="ARBA00010641"/>
    </source>
</evidence>
<gene>
    <name evidence="9" type="ORF">ENR23_01190</name>
</gene>